<dbReference type="SMART" id="SM00278">
    <property type="entry name" value="HhH1"/>
    <property type="match status" value="2"/>
</dbReference>
<proteinExistence type="predicted"/>
<name>A0A4S2EYS0_9ACTN</name>
<dbReference type="AlphaFoldDB" id="A0A4S2EYS0"/>
<protein>
    <recommendedName>
        <fullName evidence="2">Helix-hairpin-helix DNA-binding motif class 1 domain-containing protein</fullName>
    </recommendedName>
</protein>
<evidence type="ECO:0000313" key="4">
    <source>
        <dbReference type="Proteomes" id="UP000310263"/>
    </source>
</evidence>
<feature type="region of interest" description="Disordered" evidence="1">
    <location>
        <begin position="179"/>
        <end position="215"/>
    </location>
</feature>
<dbReference type="InterPro" id="IPR051675">
    <property type="entry name" value="Endo/Exo/Phosphatase_dom_1"/>
</dbReference>
<dbReference type="EMBL" id="SRYE01000004">
    <property type="protein sequence ID" value="TGY61676.1"/>
    <property type="molecule type" value="Genomic_DNA"/>
</dbReference>
<sequence length="281" mass="29499">MAFWLGRSRKGRAMAQKRIKESSIHNWARAVKRLVPQPQKMLIVAVVAVLGLSALGGMVLLQGQGIVVARPQNTQVESTNTQVEDEGNGNSESQLKDEDGLESRTSSDESANCEREQVIKHYKIHVDGAVANPGIYTLDASDARVSDAVECAGGLVESADTSAINLAEVLVDGAKVHIPSMGEEPKPQGSAQVIEGSSSTASSGSGGKSLSASGSPENALINLNSATIEELQTLPGVGEATAKAIVEDREAHGPYASPEDLMRVSGIGEKKFAKLQDKVCV</sequence>
<evidence type="ECO:0000313" key="3">
    <source>
        <dbReference type="EMBL" id="TGY61676.1"/>
    </source>
</evidence>
<feature type="compositionally biased region" description="Polar residues" evidence="1">
    <location>
        <begin position="77"/>
        <end position="93"/>
    </location>
</feature>
<dbReference type="InterPro" id="IPR004509">
    <property type="entry name" value="Competence_ComEA_HhH"/>
</dbReference>
<dbReference type="PANTHER" id="PTHR21180:SF32">
    <property type="entry name" value="ENDONUCLEASE_EXONUCLEASE_PHOSPHATASE FAMILY DOMAIN-CONTAINING PROTEIN 1"/>
    <property type="match status" value="1"/>
</dbReference>
<dbReference type="NCBIfam" id="TIGR00426">
    <property type="entry name" value="competence protein ComEA helix-hairpin-helix repeat region"/>
    <property type="match status" value="1"/>
</dbReference>
<dbReference type="GO" id="GO:0015628">
    <property type="term" value="P:protein secretion by the type II secretion system"/>
    <property type="evidence" value="ECO:0007669"/>
    <property type="project" value="TreeGrafter"/>
</dbReference>
<reference evidence="3 4" key="1">
    <citation type="submission" date="2019-04" db="EMBL/GenBank/DDBJ databases">
        <title>Microbes associate with the intestines of laboratory mice.</title>
        <authorList>
            <person name="Navarre W."/>
            <person name="Wong E."/>
            <person name="Huang K."/>
            <person name="Tropini C."/>
            <person name="Ng K."/>
            <person name="Yu B."/>
        </authorList>
    </citation>
    <scope>NUCLEOTIDE SEQUENCE [LARGE SCALE GENOMIC DNA]</scope>
    <source>
        <strain evidence="3 4">NM07_P-09</strain>
    </source>
</reference>
<organism evidence="3 4">
    <name type="scientific">Muricaecibacterium torontonense</name>
    <dbReference type="NCBI Taxonomy" id="3032871"/>
    <lineage>
        <taxon>Bacteria</taxon>
        <taxon>Bacillati</taxon>
        <taxon>Actinomycetota</taxon>
        <taxon>Coriobacteriia</taxon>
        <taxon>Coriobacteriales</taxon>
        <taxon>Atopobiaceae</taxon>
        <taxon>Muricaecibacterium</taxon>
    </lineage>
</organism>
<dbReference type="GO" id="GO:0003677">
    <property type="term" value="F:DNA binding"/>
    <property type="evidence" value="ECO:0007669"/>
    <property type="project" value="InterPro"/>
</dbReference>
<dbReference type="GO" id="GO:0015627">
    <property type="term" value="C:type II protein secretion system complex"/>
    <property type="evidence" value="ECO:0007669"/>
    <property type="project" value="TreeGrafter"/>
</dbReference>
<dbReference type="GO" id="GO:0006281">
    <property type="term" value="P:DNA repair"/>
    <property type="evidence" value="ECO:0007669"/>
    <property type="project" value="InterPro"/>
</dbReference>
<gene>
    <name evidence="3" type="ORF">E5334_06615</name>
</gene>
<feature type="compositionally biased region" description="Basic and acidic residues" evidence="1">
    <location>
        <begin position="94"/>
        <end position="113"/>
    </location>
</feature>
<dbReference type="InterPro" id="IPR010994">
    <property type="entry name" value="RuvA_2-like"/>
</dbReference>
<dbReference type="Pfam" id="PF12836">
    <property type="entry name" value="HHH_3"/>
    <property type="match status" value="1"/>
</dbReference>
<feature type="region of interest" description="Disordered" evidence="1">
    <location>
        <begin position="77"/>
        <end position="113"/>
    </location>
</feature>
<keyword evidence="4" id="KW-1185">Reference proteome</keyword>
<evidence type="ECO:0000259" key="2">
    <source>
        <dbReference type="SMART" id="SM00278"/>
    </source>
</evidence>
<dbReference type="InterPro" id="IPR019554">
    <property type="entry name" value="Soluble_ligand-bd"/>
</dbReference>
<feature type="compositionally biased region" description="Low complexity" evidence="1">
    <location>
        <begin position="196"/>
        <end position="215"/>
    </location>
</feature>
<comment type="caution">
    <text evidence="3">The sequence shown here is derived from an EMBL/GenBank/DDBJ whole genome shotgun (WGS) entry which is preliminary data.</text>
</comment>
<accession>A0A4S2EYS0</accession>
<dbReference type="Gene3D" id="3.10.560.10">
    <property type="entry name" value="Outer membrane lipoprotein wza domain like"/>
    <property type="match status" value="1"/>
</dbReference>
<dbReference type="Proteomes" id="UP000310263">
    <property type="component" value="Unassembled WGS sequence"/>
</dbReference>
<feature type="domain" description="Helix-hairpin-helix DNA-binding motif class 1" evidence="2">
    <location>
        <begin position="259"/>
        <end position="278"/>
    </location>
</feature>
<dbReference type="Pfam" id="PF10531">
    <property type="entry name" value="SLBB"/>
    <property type="match status" value="1"/>
</dbReference>
<dbReference type="Gene3D" id="1.10.150.280">
    <property type="entry name" value="AF1531-like domain"/>
    <property type="match status" value="1"/>
</dbReference>
<dbReference type="OrthoDB" id="9758724at2"/>
<feature type="domain" description="Helix-hairpin-helix DNA-binding motif class 1" evidence="2">
    <location>
        <begin position="229"/>
        <end position="248"/>
    </location>
</feature>
<evidence type="ECO:0000256" key="1">
    <source>
        <dbReference type="SAM" id="MobiDB-lite"/>
    </source>
</evidence>
<dbReference type="InterPro" id="IPR003583">
    <property type="entry name" value="Hlx-hairpin-Hlx_DNA-bd_motif"/>
</dbReference>
<dbReference type="PANTHER" id="PTHR21180">
    <property type="entry name" value="ENDONUCLEASE/EXONUCLEASE/PHOSPHATASE FAMILY DOMAIN-CONTAINING PROTEIN 1"/>
    <property type="match status" value="1"/>
</dbReference>
<dbReference type="SUPFAM" id="SSF47781">
    <property type="entry name" value="RuvA domain 2-like"/>
    <property type="match status" value="1"/>
</dbReference>